<sequence length="164" mass="20035">MTQEPAEQFVQQYEALCLKVLSDCQIFDRNPDYEDYLQILRITLFENHQRFEGEDAQVTLIYRFLRWRLRDAQRKQQRQQKILERVKSYQQEHLMINDDPLESTEHLARLWPKLSLGEQRFLYSRLYHGLTYQQIRTYYQVSAGTVCNWKKRLIQHWSEDDEAS</sequence>
<dbReference type="NCBIfam" id="TIGR02937">
    <property type="entry name" value="sigma70-ECF"/>
    <property type="match status" value="1"/>
</dbReference>
<dbReference type="Proteomes" id="UP000182077">
    <property type="component" value="Unassembled WGS sequence"/>
</dbReference>
<dbReference type="GO" id="GO:0006352">
    <property type="term" value="P:DNA-templated transcription initiation"/>
    <property type="evidence" value="ECO:0007669"/>
    <property type="project" value="InterPro"/>
</dbReference>
<protein>
    <recommendedName>
        <fullName evidence="3">Sigma-70 family RNA polymerase sigma factor</fullName>
    </recommendedName>
</protein>
<comment type="caution">
    <text evidence="1">The sequence shown here is derived from an EMBL/GenBank/DDBJ whole genome shotgun (WGS) entry which is preliminary data.</text>
</comment>
<proteinExistence type="predicted"/>
<dbReference type="InterPro" id="IPR013325">
    <property type="entry name" value="RNA_pol_sigma_r2"/>
</dbReference>
<evidence type="ECO:0008006" key="3">
    <source>
        <dbReference type="Google" id="ProtNLM"/>
    </source>
</evidence>
<reference evidence="1 2" key="1">
    <citation type="submission" date="2014-12" db="EMBL/GenBank/DDBJ databases">
        <title>Draft genome sequences of 29 type strains of Enterococci.</title>
        <authorList>
            <person name="Zhong Z."/>
            <person name="Sun Z."/>
            <person name="Liu W."/>
            <person name="Zhang W."/>
            <person name="Zhang H."/>
        </authorList>
    </citation>
    <scope>NUCLEOTIDE SEQUENCE [LARGE SCALE GENOMIC DNA]</scope>
    <source>
        <strain evidence="1 2">DSM 17122</strain>
    </source>
</reference>
<evidence type="ECO:0000313" key="1">
    <source>
        <dbReference type="EMBL" id="OJG47067.1"/>
    </source>
</evidence>
<keyword evidence="2" id="KW-1185">Reference proteome</keyword>
<gene>
    <name evidence="1" type="ORF">RV04_GL000314</name>
</gene>
<dbReference type="RefSeq" id="WP_071856719.1">
    <property type="nucleotide sequence ID" value="NZ_JBHSHK010000005.1"/>
</dbReference>
<dbReference type="InterPro" id="IPR014284">
    <property type="entry name" value="RNA_pol_sigma-70_dom"/>
</dbReference>
<dbReference type="GO" id="GO:0003700">
    <property type="term" value="F:DNA-binding transcription factor activity"/>
    <property type="evidence" value="ECO:0007669"/>
    <property type="project" value="InterPro"/>
</dbReference>
<dbReference type="STRING" id="249189.RV04_GL000314"/>
<dbReference type="AlphaFoldDB" id="A0A1L8TS06"/>
<dbReference type="SUPFAM" id="SSF88946">
    <property type="entry name" value="Sigma2 domain of RNA polymerase sigma factors"/>
    <property type="match status" value="1"/>
</dbReference>
<dbReference type="EMBL" id="JXKQ01000001">
    <property type="protein sequence ID" value="OJG47067.1"/>
    <property type="molecule type" value="Genomic_DNA"/>
</dbReference>
<organism evidence="1 2">
    <name type="scientific">Enterococcus hermanniensis</name>
    <dbReference type="NCBI Taxonomy" id="249189"/>
    <lineage>
        <taxon>Bacteria</taxon>
        <taxon>Bacillati</taxon>
        <taxon>Bacillota</taxon>
        <taxon>Bacilli</taxon>
        <taxon>Lactobacillales</taxon>
        <taxon>Enterococcaceae</taxon>
        <taxon>Enterococcus</taxon>
    </lineage>
</organism>
<evidence type="ECO:0000313" key="2">
    <source>
        <dbReference type="Proteomes" id="UP000182077"/>
    </source>
</evidence>
<dbReference type="Gene3D" id="1.10.1740.10">
    <property type="match status" value="1"/>
</dbReference>
<accession>A0A1L8TS06</accession>
<dbReference type="OrthoDB" id="2184014at2"/>
<name>A0A1L8TS06_9ENTE</name>